<name>A0A392NQP5_9FABA</name>
<keyword evidence="3" id="KW-1185">Reference proteome</keyword>
<protein>
    <submittedName>
        <fullName evidence="2">Uncharacterized protein</fullName>
    </submittedName>
</protein>
<evidence type="ECO:0000256" key="1">
    <source>
        <dbReference type="SAM" id="MobiDB-lite"/>
    </source>
</evidence>
<accession>A0A392NQP5</accession>
<dbReference type="EMBL" id="LXQA010044307">
    <property type="protein sequence ID" value="MCI00815.1"/>
    <property type="molecule type" value="Genomic_DNA"/>
</dbReference>
<dbReference type="Proteomes" id="UP000265520">
    <property type="component" value="Unassembled WGS sequence"/>
</dbReference>
<feature type="region of interest" description="Disordered" evidence="1">
    <location>
        <begin position="1"/>
        <end position="24"/>
    </location>
</feature>
<organism evidence="2 3">
    <name type="scientific">Trifolium medium</name>
    <dbReference type="NCBI Taxonomy" id="97028"/>
    <lineage>
        <taxon>Eukaryota</taxon>
        <taxon>Viridiplantae</taxon>
        <taxon>Streptophyta</taxon>
        <taxon>Embryophyta</taxon>
        <taxon>Tracheophyta</taxon>
        <taxon>Spermatophyta</taxon>
        <taxon>Magnoliopsida</taxon>
        <taxon>eudicotyledons</taxon>
        <taxon>Gunneridae</taxon>
        <taxon>Pentapetalae</taxon>
        <taxon>rosids</taxon>
        <taxon>fabids</taxon>
        <taxon>Fabales</taxon>
        <taxon>Fabaceae</taxon>
        <taxon>Papilionoideae</taxon>
        <taxon>50 kb inversion clade</taxon>
        <taxon>NPAAA clade</taxon>
        <taxon>Hologalegina</taxon>
        <taxon>IRL clade</taxon>
        <taxon>Trifolieae</taxon>
        <taxon>Trifolium</taxon>
    </lineage>
</organism>
<sequence>NEKGEELPPAEREDANITKERFEL</sequence>
<comment type="caution">
    <text evidence="2">The sequence shown here is derived from an EMBL/GenBank/DDBJ whole genome shotgun (WGS) entry which is preliminary data.</text>
</comment>
<feature type="non-terminal residue" evidence="2">
    <location>
        <position position="1"/>
    </location>
</feature>
<evidence type="ECO:0000313" key="3">
    <source>
        <dbReference type="Proteomes" id="UP000265520"/>
    </source>
</evidence>
<proteinExistence type="predicted"/>
<reference evidence="2 3" key="1">
    <citation type="journal article" date="2018" name="Front. Plant Sci.">
        <title>Red Clover (Trifolium pratense) and Zigzag Clover (T. medium) - A Picture of Genomic Similarities and Differences.</title>
        <authorList>
            <person name="Dluhosova J."/>
            <person name="Istvanek J."/>
            <person name="Nedelnik J."/>
            <person name="Repkova J."/>
        </authorList>
    </citation>
    <scope>NUCLEOTIDE SEQUENCE [LARGE SCALE GENOMIC DNA]</scope>
    <source>
        <strain evidence="3">cv. 10/8</strain>
        <tissue evidence="2">Leaf</tissue>
    </source>
</reference>
<dbReference type="AlphaFoldDB" id="A0A392NQP5"/>
<evidence type="ECO:0000313" key="2">
    <source>
        <dbReference type="EMBL" id="MCI00815.1"/>
    </source>
</evidence>